<dbReference type="Proteomes" id="UP001172728">
    <property type="component" value="Unassembled WGS sequence"/>
</dbReference>
<protein>
    <submittedName>
        <fullName evidence="11">Glycosyltransferase</fullName>
        <ecNumber evidence="11">2.4.-.-</ecNumber>
    </submittedName>
</protein>
<feature type="transmembrane region" description="Helical" evidence="8">
    <location>
        <begin position="300"/>
        <end position="319"/>
    </location>
</feature>
<feature type="transmembrane region" description="Helical" evidence="8">
    <location>
        <begin position="266"/>
        <end position="288"/>
    </location>
</feature>
<evidence type="ECO:0000256" key="8">
    <source>
        <dbReference type="SAM" id="Phobius"/>
    </source>
</evidence>
<dbReference type="EC" id="2.4.-.-" evidence="11"/>
<dbReference type="InterPro" id="IPR029044">
    <property type="entry name" value="Nucleotide-diphossugar_trans"/>
</dbReference>
<comment type="subcellular location">
    <subcellularLocation>
        <location evidence="1">Membrane</location>
        <topology evidence="1">Multi-pass membrane protein</topology>
    </subcellularLocation>
</comment>
<evidence type="ECO:0000256" key="5">
    <source>
        <dbReference type="ARBA" id="ARBA00022692"/>
    </source>
</evidence>
<dbReference type="Pfam" id="PF04138">
    <property type="entry name" value="GtrA_DPMS_TM"/>
    <property type="match status" value="1"/>
</dbReference>
<keyword evidence="3 11" id="KW-0328">Glycosyltransferase</keyword>
<feature type="transmembrane region" description="Helical" evidence="8">
    <location>
        <begin position="371"/>
        <end position="390"/>
    </location>
</feature>
<evidence type="ECO:0000259" key="9">
    <source>
        <dbReference type="Pfam" id="PF00535"/>
    </source>
</evidence>
<proteinExistence type="inferred from homology"/>
<keyword evidence="5 8" id="KW-0812">Transmembrane</keyword>
<name>A0ABT8G5D6_9MICO</name>
<evidence type="ECO:0000256" key="2">
    <source>
        <dbReference type="ARBA" id="ARBA00006739"/>
    </source>
</evidence>
<evidence type="ECO:0000256" key="1">
    <source>
        <dbReference type="ARBA" id="ARBA00004141"/>
    </source>
</evidence>
<comment type="caution">
    <text evidence="11">The sequence shown here is derived from an EMBL/GenBank/DDBJ whole genome shotgun (WGS) entry which is preliminary data.</text>
</comment>
<keyword evidence="6 8" id="KW-1133">Transmembrane helix</keyword>
<dbReference type="PANTHER" id="PTHR43398">
    <property type="entry name" value="DOLICHOL-PHOSPHATE MANNOSYLTRANSFERASE SUBUNIT 1"/>
    <property type="match status" value="1"/>
</dbReference>
<keyword evidence="7 8" id="KW-0472">Membrane</keyword>
<dbReference type="InterPro" id="IPR007267">
    <property type="entry name" value="GtrA_DPMS_TM"/>
</dbReference>
<dbReference type="InterPro" id="IPR001173">
    <property type="entry name" value="Glyco_trans_2-like"/>
</dbReference>
<feature type="domain" description="GtrA/DPMS transmembrane" evidence="10">
    <location>
        <begin position="268"/>
        <end position="396"/>
    </location>
</feature>
<dbReference type="InterPro" id="IPR039528">
    <property type="entry name" value="DPM1-like"/>
</dbReference>
<feature type="domain" description="Glycosyltransferase 2-like" evidence="9">
    <location>
        <begin position="24"/>
        <end position="195"/>
    </location>
</feature>
<evidence type="ECO:0000256" key="3">
    <source>
        <dbReference type="ARBA" id="ARBA00022676"/>
    </source>
</evidence>
<dbReference type="Pfam" id="PF00535">
    <property type="entry name" value="Glycos_transf_2"/>
    <property type="match status" value="1"/>
</dbReference>
<reference evidence="11" key="1">
    <citation type="submission" date="2023-06" db="EMBL/GenBank/DDBJ databases">
        <title>Sysu t00192.</title>
        <authorList>
            <person name="Gao L."/>
            <person name="Fang B.-Z."/>
            <person name="Li W.-J."/>
        </authorList>
    </citation>
    <scope>NUCLEOTIDE SEQUENCE</scope>
    <source>
        <strain evidence="11">SYSU T00192</strain>
    </source>
</reference>
<evidence type="ECO:0000313" key="12">
    <source>
        <dbReference type="Proteomes" id="UP001172728"/>
    </source>
</evidence>
<organism evidence="11 12">
    <name type="scientific">Demequina litoralis</name>
    <dbReference type="NCBI Taxonomy" id="3051660"/>
    <lineage>
        <taxon>Bacteria</taxon>
        <taxon>Bacillati</taxon>
        <taxon>Actinomycetota</taxon>
        <taxon>Actinomycetes</taxon>
        <taxon>Micrococcales</taxon>
        <taxon>Demequinaceae</taxon>
        <taxon>Demequina</taxon>
    </lineage>
</organism>
<feature type="transmembrane region" description="Helical" evidence="8">
    <location>
        <begin position="340"/>
        <end position="365"/>
    </location>
</feature>
<gene>
    <name evidence="11" type="ORF">QQX09_00650</name>
</gene>
<keyword evidence="12" id="KW-1185">Reference proteome</keyword>
<dbReference type="EMBL" id="JAUHPW010000001">
    <property type="protein sequence ID" value="MDN4474356.1"/>
    <property type="molecule type" value="Genomic_DNA"/>
</dbReference>
<dbReference type="Gene3D" id="3.90.550.10">
    <property type="entry name" value="Spore Coat Polysaccharide Biosynthesis Protein SpsA, Chain A"/>
    <property type="match status" value="1"/>
</dbReference>
<evidence type="ECO:0000256" key="6">
    <source>
        <dbReference type="ARBA" id="ARBA00022989"/>
    </source>
</evidence>
<dbReference type="PANTHER" id="PTHR43398:SF1">
    <property type="entry name" value="DOLICHOL-PHOSPHATE MANNOSYLTRANSFERASE SUBUNIT 1"/>
    <property type="match status" value="1"/>
</dbReference>
<comment type="similarity">
    <text evidence="2">Belongs to the glycosyltransferase 2 family.</text>
</comment>
<evidence type="ECO:0000259" key="10">
    <source>
        <dbReference type="Pfam" id="PF04138"/>
    </source>
</evidence>
<keyword evidence="4 11" id="KW-0808">Transferase</keyword>
<evidence type="ECO:0000256" key="4">
    <source>
        <dbReference type="ARBA" id="ARBA00022679"/>
    </source>
</evidence>
<accession>A0ABT8G5D6</accession>
<dbReference type="GO" id="GO:0016757">
    <property type="term" value="F:glycosyltransferase activity"/>
    <property type="evidence" value="ECO:0007669"/>
    <property type="project" value="UniProtKB-KW"/>
</dbReference>
<sequence length="420" mass="46109">MASYPIQPDHEPRRTAPPRTALMIVPTYNESGNIAALLEQLFALPTRKRTGWDLHVLVRDDRSPDGTGEIVEELAAGRYRGRLLLSRGTKQGLGKALELAFGEALELGYEVVMTMDADFSHAPLDVLPLLAAISDGADVAVGSRYTPGGLIPGDWPLSQIVRTRVAGSVARGVGGIDPGLRELTTNFRAMRRTVLASIDFGRVKARGYGFQIFLANAFSSGGWKVTEVPISFHTRAHGVSKASVKDVLEFIRIALQLNDDSPFKQLVRFLLVGASGTLVNLGSLWALRRILMPEDPVDDGIWLLSAAAIQISILWNFCWHTGFTFRRYRRTGGVLGARQILANLLKFEGASALTQTVIFSAFVVFSNLGVFYLFAQALGIAIAVTVNYWVSSHYIWDWRRRTSGTTPSVLPTTPELRRVA</sequence>
<dbReference type="SUPFAM" id="SSF53448">
    <property type="entry name" value="Nucleotide-diphospho-sugar transferases"/>
    <property type="match status" value="1"/>
</dbReference>
<evidence type="ECO:0000313" key="11">
    <source>
        <dbReference type="EMBL" id="MDN4474356.1"/>
    </source>
</evidence>
<evidence type="ECO:0000256" key="7">
    <source>
        <dbReference type="ARBA" id="ARBA00023136"/>
    </source>
</evidence>
<dbReference type="RefSeq" id="WP_301130779.1">
    <property type="nucleotide sequence ID" value="NZ_JAUHPW010000001.1"/>
</dbReference>